<sequence>MGITIQYLVLEKRGICCLSRRSRIESAGGIHLKRLPPLSCNTVSRDAGPNARVVDKGTKTLTQLATGGGTFLYDSSQTTDKLAGLRRRIRRLQDQLASRDVHLEIWRNKATALETRLREAEHAFDEVAVGRAETDRAEHEAKRRQTEVQALRDEVARLKTELLATGEAEVSRRRVSPCGRIVLKLDSSLHVDQTASDEHAYNISVV</sequence>
<reference evidence="2" key="1">
    <citation type="submission" date="2018-11" db="EMBL/GenBank/DDBJ databases">
        <authorList>
            <consortium name="Pathogen Informatics"/>
        </authorList>
    </citation>
    <scope>NUCLEOTIDE SEQUENCE</scope>
</reference>
<dbReference type="Proteomes" id="UP000784294">
    <property type="component" value="Unassembled WGS sequence"/>
</dbReference>
<gene>
    <name evidence="2" type="ORF">PXEA_LOCUS11839</name>
</gene>
<dbReference type="AlphaFoldDB" id="A0A448WRH8"/>
<dbReference type="OrthoDB" id="5832575at2759"/>
<keyword evidence="1" id="KW-0175">Coiled coil</keyword>
<evidence type="ECO:0000313" key="2">
    <source>
        <dbReference type="EMBL" id="VEL18399.1"/>
    </source>
</evidence>
<keyword evidence="3" id="KW-1185">Reference proteome</keyword>
<feature type="coiled-coil region" evidence="1">
    <location>
        <begin position="75"/>
        <end position="161"/>
    </location>
</feature>
<proteinExistence type="predicted"/>
<dbReference type="EMBL" id="CAAALY010036833">
    <property type="protein sequence ID" value="VEL18399.1"/>
    <property type="molecule type" value="Genomic_DNA"/>
</dbReference>
<comment type="caution">
    <text evidence="2">The sequence shown here is derived from an EMBL/GenBank/DDBJ whole genome shotgun (WGS) entry which is preliminary data.</text>
</comment>
<accession>A0A448WRH8</accession>
<organism evidence="2 3">
    <name type="scientific">Protopolystoma xenopodis</name>
    <dbReference type="NCBI Taxonomy" id="117903"/>
    <lineage>
        <taxon>Eukaryota</taxon>
        <taxon>Metazoa</taxon>
        <taxon>Spiralia</taxon>
        <taxon>Lophotrochozoa</taxon>
        <taxon>Platyhelminthes</taxon>
        <taxon>Monogenea</taxon>
        <taxon>Polyopisthocotylea</taxon>
        <taxon>Polystomatidea</taxon>
        <taxon>Polystomatidae</taxon>
        <taxon>Protopolystoma</taxon>
    </lineage>
</organism>
<evidence type="ECO:0000313" key="3">
    <source>
        <dbReference type="Proteomes" id="UP000784294"/>
    </source>
</evidence>
<protein>
    <submittedName>
        <fullName evidence="2">Uncharacterized protein</fullName>
    </submittedName>
</protein>
<evidence type="ECO:0000256" key="1">
    <source>
        <dbReference type="SAM" id="Coils"/>
    </source>
</evidence>
<name>A0A448WRH8_9PLAT</name>